<dbReference type="InterPro" id="IPR027417">
    <property type="entry name" value="P-loop_NTPase"/>
</dbReference>
<keyword evidence="5" id="KW-1185">Reference proteome</keyword>
<dbReference type="GO" id="GO:0005525">
    <property type="term" value="F:GTP binding"/>
    <property type="evidence" value="ECO:0007669"/>
    <property type="project" value="InterPro"/>
</dbReference>
<gene>
    <name evidence="4" type="primary">GEM</name>
    <name evidence="4" type="ORF">NPIL_675901</name>
</gene>
<dbReference type="PROSITE" id="PS51421">
    <property type="entry name" value="RAS"/>
    <property type="match status" value="1"/>
</dbReference>
<reference evidence="4" key="1">
    <citation type="submission" date="2020-08" db="EMBL/GenBank/DDBJ databases">
        <title>Multicomponent nature underlies the extraordinary mechanical properties of spider dragline silk.</title>
        <authorList>
            <person name="Kono N."/>
            <person name="Nakamura H."/>
            <person name="Mori M."/>
            <person name="Yoshida Y."/>
            <person name="Ohtoshi R."/>
            <person name="Malay A.D."/>
            <person name="Moran D.A.P."/>
            <person name="Tomita M."/>
            <person name="Numata K."/>
            <person name="Arakawa K."/>
        </authorList>
    </citation>
    <scope>NUCLEOTIDE SEQUENCE</scope>
</reference>
<dbReference type="SMART" id="SM00173">
    <property type="entry name" value="RAS"/>
    <property type="match status" value="1"/>
</dbReference>
<accession>A0A8X6PQ91</accession>
<feature type="region of interest" description="Disordered" evidence="3">
    <location>
        <begin position="175"/>
        <end position="204"/>
    </location>
</feature>
<dbReference type="EMBL" id="BMAW01071042">
    <property type="protein sequence ID" value="GFT76218.1"/>
    <property type="molecule type" value="Genomic_DNA"/>
</dbReference>
<name>A0A8X6PQ91_NEPPI</name>
<keyword evidence="2" id="KW-0597">Phosphoprotein</keyword>
<proteinExistence type="inferred from homology"/>
<evidence type="ECO:0000313" key="4">
    <source>
        <dbReference type="EMBL" id="GFT76218.1"/>
    </source>
</evidence>
<evidence type="ECO:0000256" key="2">
    <source>
        <dbReference type="ARBA" id="ARBA00022553"/>
    </source>
</evidence>
<protein>
    <submittedName>
        <fullName evidence="4">GTP-binding protein GEM</fullName>
    </submittedName>
</protein>
<dbReference type="InterPro" id="IPR001806">
    <property type="entry name" value="Small_GTPase"/>
</dbReference>
<dbReference type="SUPFAM" id="SSF52540">
    <property type="entry name" value="P-loop containing nucleoside triphosphate hydrolases"/>
    <property type="match status" value="1"/>
</dbReference>
<evidence type="ECO:0000256" key="1">
    <source>
        <dbReference type="ARBA" id="ARBA00008846"/>
    </source>
</evidence>
<dbReference type="AlphaFoldDB" id="A0A8X6PQ91"/>
<sequence>MTNENAIKSRRLGLQPKDVILLLNNTLLLTQIFSSDSDERFLIIPPTVLIYHPIAYNVRNRELVLICHLILEAMREEADAYIVVYSVTDRASFEKAVDILFSLRERGITNTKAVILVGNKSDLARTREIAVEEGKSIACSYECKFIETSAAINHNVDELLVGVVSQIRLKHRQKDKEEISRPVKATSPSTSPFKKGSGSVKGSLRSSLRTKGIINRLLGKSGRSKSCDNLYDL</sequence>
<dbReference type="Proteomes" id="UP000887013">
    <property type="component" value="Unassembled WGS sequence"/>
</dbReference>
<comment type="caution">
    <text evidence="4">The sequence shown here is derived from an EMBL/GenBank/DDBJ whole genome shotgun (WGS) entry which is preliminary data.</text>
</comment>
<dbReference type="GO" id="GO:0005886">
    <property type="term" value="C:plasma membrane"/>
    <property type="evidence" value="ECO:0007669"/>
    <property type="project" value="TreeGrafter"/>
</dbReference>
<dbReference type="Pfam" id="PF00071">
    <property type="entry name" value="Ras"/>
    <property type="match status" value="1"/>
</dbReference>
<dbReference type="GO" id="GO:0005246">
    <property type="term" value="F:calcium channel regulator activity"/>
    <property type="evidence" value="ECO:0007669"/>
    <property type="project" value="TreeGrafter"/>
</dbReference>
<dbReference type="InterPro" id="IPR051641">
    <property type="entry name" value="RGK_GTP-binding_reg"/>
</dbReference>
<dbReference type="SMART" id="SM00175">
    <property type="entry name" value="RAB"/>
    <property type="match status" value="1"/>
</dbReference>
<evidence type="ECO:0000256" key="3">
    <source>
        <dbReference type="SAM" id="MobiDB-lite"/>
    </source>
</evidence>
<dbReference type="PANTHER" id="PTHR45775:SF6">
    <property type="entry name" value="RAD, GEM_KIR FAMILY MEMBER 2, ISOFORM C"/>
    <property type="match status" value="1"/>
</dbReference>
<organism evidence="4 5">
    <name type="scientific">Nephila pilipes</name>
    <name type="common">Giant wood spider</name>
    <name type="synonym">Nephila maculata</name>
    <dbReference type="NCBI Taxonomy" id="299642"/>
    <lineage>
        <taxon>Eukaryota</taxon>
        <taxon>Metazoa</taxon>
        <taxon>Ecdysozoa</taxon>
        <taxon>Arthropoda</taxon>
        <taxon>Chelicerata</taxon>
        <taxon>Arachnida</taxon>
        <taxon>Araneae</taxon>
        <taxon>Araneomorphae</taxon>
        <taxon>Entelegynae</taxon>
        <taxon>Araneoidea</taxon>
        <taxon>Nephilidae</taxon>
        <taxon>Nephila</taxon>
    </lineage>
</organism>
<evidence type="ECO:0000313" key="5">
    <source>
        <dbReference type="Proteomes" id="UP000887013"/>
    </source>
</evidence>
<dbReference type="PANTHER" id="PTHR45775">
    <property type="entry name" value="RAD, GEM/KIR FAMILY MEMBER 2, ISOFORM C"/>
    <property type="match status" value="1"/>
</dbReference>
<dbReference type="OrthoDB" id="5239715at2759"/>
<comment type="similarity">
    <text evidence="1">Belongs to the small GTPase superfamily. RGK family.</text>
</comment>
<dbReference type="PROSITE" id="PS51419">
    <property type="entry name" value="RAB"/>
    <property type="match status" value="1"/>
</dbReference>
<dbReference type="Gene3D" id="3.40.50.300">
    <property type="entry name" value="P-loop containing nucleotide triphosphate hydrolases"/>
    <property type="match status" value="1"/>
</dbReference>
<dbReference type="GO" id="GO:0003924">
    <property type="term" value="F:GTPase activity"/>
    <property type="evidence" value="ECO:0007669"/>
    <property type="project" value="InterPro"/>
</dbReference>